<accession>C6BWI7</accession>
<dbReference type="InterPro" id="IPR022038">
    <property type="entry name" value="Ig-like_bact"/>
</dbReference>
<dbReference type="InterPro" id="IPR013783">
    <property type="entry name" value="Ig-like_fold"/>
</dbReference>
<dbReference type="eggNOG" id="COG2931">
    <property type="taxonomic scope" value="Bacteria"/>
</dbReference>
<dbReference type="Proteomes" id="UP000002601">
    <property type="component" value="Chromosome"/>
</dbReference>
<dbReference type="EMBL" id="CP001649">
    <property type="protein sequence ID" value="ACS80267.1"/>
    <property type="molecule type" value="Genomic_DNA"/>
</dbReference>
<dbReference type="Gene3D" id="2.60.40.10">
    <property type="entry name" value="Immunoglobulins"/>
    <property type="match status" value="12"/>
</dbReference>
<keyword evidence="5" id="KW-1185">Reference proteome</keyword>
<dbReference type="HOGENOM" id="CLU_227623_0_0_7"/>
<proteinExistence type="predicted"/>
<feature type="domain" description="Bacterial Ig-like" evidence="3">
    <location>
        <begin position="211"/>
        <end position="307"/>
    </location>
</feature>
<dbReference type="STRING" id="526222.Desal_2211"/>
<evidence type="ECO:0008006" key="6">
    <source>
        <dbReference type="Google" id="ProtNLM"/>
    </source>
</evidence>
<feature type="compositionally biased region" description="Polar residues" evidence="1">
    <location>
        <begin position="208"/>
        <end position="234"/>
    </location>
</feature>
<feature type="compositionally biased region" description="Polar residues" evidence="1">
    <location>
        <begin position="2599"/>
        <end position="2609"/>
    </location>
</feature>
<protein>
    <recommendedName>
        <fullName evidence="6">Ig-like domain (Group 3)</fullName>
    </recommendedName>
</protein>
<evidence type="ECO:0000313" key="5">
    <source>
        <dbReference type="Proteomes" id="UP000002601"/>
    </source>
</evidence>
<dbReference type="Pfam" id="PF12245">
    <property type="entry name" value="Big_3_2"/>
    <property type="match status" value="2"/>
</dbReference>
<feature type="domain" description="Bacterial Ig-like" evidence="3">
    <location>
        <begin position="1148"/>
        <end position="1259"/>
    </location>
</feature>
<feature type="domain" description="Bacterial Ig-like" evidence="3">
    <location>
        <begin position="339"/>
        <end position="408"/>
    </location>
</feature>
<sequence>MADAQKVSPSTVYNVQGSPDDYNYILKGADLILVNKQTNEEQVFLFVGNIMSLDGQVNMEFSNGQSLDSPSLFHRSEMPDMDKQDEEAPEWEAVTDDSTPSDEEEGNSDEGNLGEGELLNAQAALVTDPTDDILKTQQRMFDDINKFAQEQSLSSTPDPIEKIDAEENEHDEKKEGKEEKEVIEEDKKDENKEDDKQDGDKQDSNDKLGTTTLTLAESSDSGVSQTDRITNDDSPTLEGTADPYSKVKIYREGETDPIDTVEADKDGNFTFTSAALSDDAHKFYAEVTSSDGTQTSKSSVLTIQVDTTNPAVPSEINIDSTASKDPSAITLDADAGKIYTNNNKPWLKGTDGEANTTLNIYNGDELLGPATVDSNGVWSFQIPRELDDGTYTFTAKAVDIAGNESSTAVEVSNVIVKTSYTPTAEIKLDSSEASNSIDIDGGGSVDDTITNTETITLNIEGVDSAARLVEVFLFNSDNTTTKLGAAKLEGGTWVYQVNNSVIDTDGHYEFIVEVTDMAGNTKTPFSKLEVEIDRTAPTEDITIELDADSDSAARDGLLGNHTDDYTHGTKASDPNGEGFLNLSGGNAGRAAKVDIYRKDGDTYTKIATVDADVDGNWTYSYDANSHGTSGTENVTFKAEISDAAGNDKSAELVVQVDNTDPTQSSIEVEGALETTTTAHGLSTSVTGSTVTLKGLIEESPDKVIVTLYECNADGSNATEITHSKAAGTALSIVADGENYKWSYDKTGVVHDQNYSYYVTVEDAAGNISTSKVMTFTSDQQTNAPSIELDASTDTAAVGDDITDFITSGGTESHDIKLKVTADDDATLKVYVVVDSTDADAVDLGNGNFGKLISSGKVVNGDVVTYDASAYNDQETQLQFITVATDEAGNTNTSPVYTMVLDDKAPENADIVIKNAETAEVYADEAASNAKALTLSGDFNDGITTSVSVTAPVVRVYEVDSTGTKNEIGTATVNGDASTGYSWSFNLGNAANPDKYISEGKHSFKIEVEDAAGNITTEPSGDETIDITIDRTPPVISAALADDAGGDSMDTGRSETDWITNLDDNLKIDVDVNEAGTITLVVNGQQVVSREVTADELNAGKAVLDLSSLNIENGRLTEGADNPNSIKITVTDTAGNSSEIDETLVIDQTIDTGSIEFKAGSDTGELGDNITTIPNPSLKGKTEPNAKVEVRIIKVDSNGTPLLDGDGNQIVVYAAAAMMAGANGDWEITPDALASGTYAVTAEITDIAGNTDVTSMPLTIAAKPESPSIAMDEDSAPLLFSTPNGAEDGVTFDTEPKFIITKGTGTSVTMTYWQLDENGHKIESSKQTVTYDSDADKAMASVDTGDLTLADGKEYTFEFVVQDAAGNPSDTVTKNVSIDASYDAADLTVAYSPEGGATVVTDADGINLTKDSNPDISGTAEKGSQVRMMVLSYDSKAAFDADSANDPTGLDTAALRTYINTGSNKSLLESGLVSVDAAGNWTAEPSFGTAQEDKYYRVVIVSEDQAGNLEAKTVEFHHDNTPPDAPEIWMTDDGNTQIISGDALNNVRDLSPRFEGTYDDEAYGTTTITIECPENGYSKVIDVKDITTNDGTWSYQFGEGNGFLKKGTYTATISSKDAAGNESKDSFEFTVKQDTIAPQIELLNADITGETDTGHTYSYTSLQKIAAADTGNENATADQAHNLTLTGSAMATYSVEIFRVTLDAQGKVASRTSMGTTTAKEDGTWELPFTSNPDAGDYHYIVTCDGEDSSVYTLHIDNTIELPEISLGNDTGTIADAGTDWITNDPTITGDVEAEATVKIEAARTYTATLDSGTGKYTYTDKHGDSHTVNADSIITANGKTYFVDSLDVTEYNIPRDDTSSGSYSTTILTDSSGKKMDGQYQLTVTTTDRAGNTSSSTSNNILEVDSSTITPTLHMDSDSDSFFADGTIVDGIDVYANLPQTYKDKLDSFKTDEITKDNTPTIVGTAEPGAQVSIKLTFDSHTTVYTAQVDENGNWSFTPQSALVDGDYSVEVIAADAAGNTATSETPLTFTVDSRLSRVPDISVTGDDDGHGVSGNLDIFYTGQVDANLHLVGEAGAAYVLYRANPDGSYTAVDSDFLSSNGAADYAINPGDYPAHALDDGEHDLNFKLVTVDEAGNVQSSDFTVKVDIAPPAPATSIDYTSLTGDQTATIDASNNVSIHTNDNKTDLVVNTAEDTAIVQLWEKVFKADGSYTLTFVTSAQVSSGSATLDLTQLNNNILEEGTKTYSIKFIDDVGNHAPASDVTLTMEVDTNPTAVDIALDNDSDRGFDATDTITSGETFQFNGNFSEVGVSDYSDIGYKITISGPNGSWEYIHTAGTASSEDTGDTNYIQNINVNDDGSYSFNFHDPHYGDTTHGLDNGEYTVSITATDEAGNNSDTASSTFTLSNNTLDNLNLTTHDLGTVLTYEDSGYVSSSESDNYKVEYTAYDKDHNVTADGEGTLSKGNIGSSYFKNDGDAYLEVKAIDQAGNESKSEFIDLDKSDLNYSADLGKDSDVSSVKASLYVDTNNNGIVDDGDTVYGGLQDMAVSDNWSMTFGASLTEGNYVLQLKGYDSGGTAIDSSKTEFSFSLDDMNTGSTTDDIFNTNSDQDFNGAKDGAGGDTADTTSGTHTVVDVEVHHDHIDFNIS</sequence>
<feature type="domain" description="Bacterial Ig-like" evidence="3">
    <location>
        <begin position="1528"/>
        <end position="1630"/>
    </location>
</feature>
<dbReference type="Pfam" id="PF19077">
    <property type="entry name" value="Big_13"/>
    <property type="match status" value="6"/>
</dbReference>
<organism evidence="4 5">
    <name type="scientific">Maridesulfovibrio salexigens (strain ATCC 14822 / DSM 2638 / NCIMB 8403 / VKM B-1763)</name>
    <name type="common">Desulfovibrio salexigens</name>
    <dbReference type="NCBI Taxonomy" id="526222"/>
    <lineage>
        <taxon>Bacteria</taxon>
        <taxon>Pseudomonadati</taxon>
        <taxon>Thermodesulfobacteriota</taxon>
        <taxon>Desulfovibrionia</taxon>
        <taxon>Desulfovibrionales</taxon>
        <taxon>Desulfovibrionaceae</taxon>
        <taxon>Maridesulfovibrio</taxon>
    </lineage>
</organism>
<evidence type="ECO:0000256" key="1">
    <source>
        <dbReference type="SAM" id="MobiDB-lite"/>
    </source>
</evidence>
<feature type="compositionally biased region" description="Basic and acidic residues" evidence="1">
    <location>
        <begin position="159"/>
        <end position="206"/>
    </location>
</feature>
<gene>
    <name evidence="4" type="ordered locus">Desal_2211</name>
</gene>
<reference evidence="4 5" key="1">
    <citation type="submission" date="2009-06" db="EMBL/GenBank/DDBJ databases">
        <title>Complete sequence of Desulfovibrio salexigens DSM 2638.</title>
        <authorList>
            <consortium name="US DOE Joint Genome Institute"/>
            <person name="Lucas S."/>
            <person name="Copeland A."/>
            <person name="Lapidus A."/>
            <person name="Glavina del Rio T."/>
            <person name="Tice H."/>
            <person name="Bruce D."/>
            <person name="Goodwin L."/>
            <person name="Pitluck S."/>
            <person name="Munk A.C."/>
            <person name="Brettin T."/>
            <person name="Detter J.C."/>
            <person name="Han C."/>
            <person name="Tapia R."/>
            <person name="Larimer F."/>
            <person name="Land M."/>
            <person name="Hauser L."/>
            <person name="Kyrpides N."/>
            <person name="Anderson I."/>
            <person name="Wall J.D."/>
            <person name="Arkin A.P."/>
            <person name="Dehal P."/>
            <person name="Chivian D."/>
            <person name="Giles B."/>
            <person name="Hazen T.C."/>
        </authorList>
    </citation>
    <scope>NUCLEOTIDE SEQUENCE [LARGE SCALE GENOMIC DNA]</scope>
    <source>
        <strain evidence="5">ATCC 14822 / DSM 2638 / NCIMB 8403 / VKM B-1763</strain>
    </source>
</reference>
<name>C6BWI7_MARSD</name>
<evidence type="ECO:0000259" key="2">
    <source>
        <dbReference type="Pfam" id="PF12245"/>
    </source>
</evidence>
<feature type="domain" description="Bacterial Ig-like" evidence="3">
    <location>
        <begin position="439"/>
        <end position="533"/>
    </location>
</feature>
<feature type="compositionally biased region" description="Acidic residues" evidence="1">
    <location>
        <begin position="83"/>
        <end position="108"/>
    </location>
</feature>
<feature type="region of interest" description="Disordered" evidence="1">
    <location>
        <begin position="148"/>
        <end position="245"/>
    </location>
</feature>
<dbReference type="InterPro" id="IPR044016">
    <property type="entry name" value="Big_13"/>
</dbReference>
<evidence type="ECO:0000313" key="4">
    <source>
        <dbReference type="EMBL" id="ACS80267.1"/>
    </source>
</evidence>
<dbReference type="RefSeq" id="WP_015852083.1">
    <property type="nucleotide sequence ID" value="NC_012881.1"/>
</dbReference>
<dbReference type="OrthoDB" id="5495046at2"/>
<feature type="domain" description="Ig-like" evidence="2">
    <location>
        <begin position="591"/>
        <end position="657"/>
    </location>
</feature>
<evidence type="ECO:0000259" key="3">
    <source>
        <dbReference type="Pfam" id="PF19077"/>
    </source>
</evidence>
<dbReference type="KEGG" id="dsa:Desal_2211"/>
<feature type="region of interest" description="Disordered" evidence="1">
    <location>
        <begin position="2599"/>
        <end position="2626"/>
    </location>
</feature>
<dbReference type="NCBIfam" id="NF033510">
    <property type="entry name" value="Ca_tandemer"/>
    <property type="match status" value="2"/>
</dbReference>
<feature type="compositionally biased region" description="Polar residues" evidence="1">
    <location>
        <begin position="148"/>
        <end position="157"/>
    </location>
</feature>
<feature type="domain" description="Bacterial Ig-like" evidence="3">
    <location>
        <begin position="1950"/>
        <end position="2033"/>
    </location>
</feature>
<feature type="domain" description="Ig-like" evidence="2">
    <location>
        <begin position="1323"/>
        <end position="1378"/>
    </location>
</feature>
<feature type="region of interest" description="Disordered" evidence="1">
    <location>
        <begin position="62"/>
        <end position="114"/>
    </location>
</feature>